<proteinExistence type="predicted"/>
<gene>
    <name evidence="1" type="ORF">AK812_SmicGene44611</name>
</gene>
<organism evidence="1 2">
    <name type="scientific">Symbiodinium microadriaticum</name>
    <name type="common">Dinoflagellate</name>
    <name type="synonym">Zooxanthella microadriatica</name>
    <dbReference type="NCBI Taxonomy" id="2951"/>
    <lineage>
        <taxon>Eukaryota</taxon>
        <taxon>Sar</taxon>
        <taxon>Alveolata</taxon>
        <taxon>Dinophyceae</taxon>
        <taxon>Suessiales</taxon>
        <taxon>Symbiodiniaceae</taxon>
        <taxon>Symbiodinium</taxon>
    </lineage>
</organism>
<evidence type="ECO:0000313" key="2">
    <source>
        <dbReference type="Proteomes" id="UP000186817"/>
    </source>
</evidence>
<comment type="caution">
    <text evidence="1">The sequence shown here is derived from an EMBL/GenBank/DDBJ whole genome shotgun (WGS) entry which is preliminary data.</text>
</comment>
<dbReference type="Proteomes" id="UP000186817">
    <property type="component" value="Unassembled WGS sequence"/>
</dbReference>
<name>A0A1Q9BYB6_SYMMI</name>
<sequence>MPDGPQLGFLYSRAFACRDSTGTHGGGQPILVDNDFVEQRSADSARSCDQSARDVKAFLARREACSS</sequence>
<keyword evidence="2" id="KW-1185">Reference proteome</keyword>
<dbReference type="AlphaFoldDB" id="A0A1Q9BYB6"/>
<evidence type="ECO:0000313" key="1">
    <source>
        <dbReference type="EMBL" id="OLP75570.1"/>
    </source>
</evidence>
<dbReference type="EMBL" id="LSRX01002401">
    <property type="protein sequence ID" value="OLP75570.1"/>
    <property type="molecule type" value="Genomic_DNA"/>
</dbReference>
<reference evidence="1 2" key="1">
    <citation type="submission" date="2016-02" db="EMBL/GenBank/DDBJ databases">
        <title>Genome analysis of coral dinoflagellate symbionts highlights evolutionary adaptations to a symbiotic lifestyle.</title>
        <authorList>
            <person name="Aranda M."/>
            <person name="Li Y."/>
            <person name="Liew Y.J."/>
            <person name="Baumgarten S."/>
            <person name="Simakov O."/>
            <person name="Wilson M."/>
            <person name="Piel J."/>
            <person name="Ashoor H."/>
            <person name="Bougouffa S."/>
            <person name="Bajic V.B."/>
            <person name="Ryu T."/>
            <person name="Ravasi T."/>
            <person name="Bayer T."/>
            <person name="Micklem G."/>
            <person name="Kim H."/>
            <person name="Bhak J."/>
            <person name="Lajeunesse T.C."/>
            <person name="Voolstra C.R."/>
        </authorList>
    </citation>
    <scope>NUCLEOTIDE SEQUENCE [LARGE SCALE GENOMIC DNA]</scope>
    <source>
        <strain evidence="1 2">CCMP2467</strain>
    </source>
</reference>
<protein>
    <submittedName>
        <fullName evidence="1">Uncharacterized protein</fullName>
    </submittedName>
</protein>
<accession>A0A1Q9BYB6</accession>